<reference evidence="2 3" key="1">
    <citation type="journal article" date="2023" name="BMC Biol.">
        <title>The compact genome of the sponge Oopsacas minuta (Hexactinellida) is lacking key metazoan core genes.</title>
        <authorList>
            <person name="Santini S."/>
            <person name="Schenkelaars Q."/>
            <person name="Jourda C."/>
            <person name="Duchesne M."/>
            <person name="Belahbib H."/>
            <person name="Rocher C."/>
            <person name="Selva M."/>
            <person name="Riesgo A."/>
            <person name="Vervoort M."/>
            <person name="Leys S.P."/>
            <person name="Kodjabachian L."/>
            <person name="Le Bivic A."/>
            <person name="Borchiellini C."/>
            <person name="Claverie J.M."/>
            <person name="Renard E."/>
        </authorList>
    </citation>
    <scope>NUCLEOTIDE SEQUENCE [LARGE SCALE GENOMIC DNA]</scope>
    <source>
        <strain evidence="2">SPO-2</strain>
    </source>
</reference>
<proteinExistence type="predicted"/>
<dbReference type="EMBL" id="JAKMXF010000343">
    <property type="protein sequence ID" value="KAI6647419.1"/>
    <property type="molecule type" value="Genomic_DNA"/>
</dbReference>
<dbReference type="InterPro" id="IPR036397">
    <property type="entry name" value="RNaseH_sf"/>
</dbReference>
<dbReference type="PANTHER" id="PTHR46068:SF1">
    <property type="entry name" value="TRANSPOSASE IS30-LIKE HTH DOMAIN-CONTAINING PROTEIN"/>
    <property type="match status" value="1"/>
</dbReference>
<evidence type="ECO:0000259" key="1">
    <source>
        <dbReference type="Pfam" id="PF13358"/>
    </source>
</evidence>
<dbReference type="Gene3D" id="3.30.420.10">
    <property type="entry name" value="Ribonuclease H-like superfamily/Ribonuclease H"/>
    <property type="match status" value="1"/>
</dbReference>
<dbReference type="SUPFAM" id="SSF46689">
    <property type="entry name" value="Homeodomain-like"/>
    <property type="match status" value="1"/>
</dbReference>
<gene>
    <name evidence="2" type="ORF">LOD99_12415</name>
</gene>
<name>A0AAV7JG49_9METZ</name>
<organism evidence="2 3">
    <name type="scientific">Oopsacas minuta</name>
    <dbReference type="NCBI Taxonomy" id="111878"/>
    <lineage>
        <taxon>Eukaryota</taxon>
        <taxon>Metazoa</taxon>
        <taxon>Porifera</taxon>
        <taxon>Hexactinellida</taxon>
        <taxon>Hexasterophora</taxon>
        <taxon>Lyssacinosida</taxon>
        <taxon>Leucopsacidae</taxon>
        <taxon>Oopsacas</taxon>
    </lineage>
</organism>
<dbReference type="Proteomes" id="UP001165289">
    <property type="component" value="Unassembled WGS sequence"/>
</dbReference>
<feature type="domain" description="Tc1-like transposase DDE" evidence="1">
    <location>
        <begin position="148"/>
        <end position="316"/>
    </location>
</feature>
<dbReference type="PANTHER" id="PTHR46068">
    <property type="entry name" value="PROTEIN CBG27172"/>
    <property type="match status" value="1"/>
</dbReference>
<keyword evidence="3" id="KW-1185">Reference proteome</keyword>
<protein>
    <recommendedName>
        <fullName evidence="1">Tc1-like transposase DDE domain-containing protein</fullName>
    </recommendedName>
</protein>
<accession>A0AAV7JG49</accession>
<dbReference type="GO" id="GO:0003676">
    <property type="term" value="F:nucleic acid binding"/>
    <property type="evidence" value="ECO:0007669"/>
    <property type="project" value="InterPro"/>
</dbReference>
<dbReference type="AlphaFoldDB" id="A0AAV7JG49"/>
<dbReference type="InterPro" id="IPR038717">
    <property type="entry name" value="Tc1-like_DDE_dom"/>
</dbReference>
<sequence length="356" mass="40432">MNVGDHGIAVRSKAIGMLEAGVSQKDVALRLGAGLRSIKRWWAAAKCGHSLETKARFGRPKTLNRAAKIVIAKSLEKRRHSTRNIAKSLAEKGYSASFSTVYRHLTKSLGARAFKRPQIPRITERIKGNWLLFAHKHKNWTTEDWRKVLWSDESPFELFSTPNRQNDRVWSKNGKDISPVFKVKFPAKVMVWGMMSYRALSEMHIIPQKQSVDAAYYRDNILGVTCLDAISRSSKTGSIVERSMLLNMSDFLFMQDGAPAHTAKATQEWCTNNFPRFWKKGEWPANSPDLNPIENLWSILADRVDKLGQVNTIDNLIQNLKLAWISIDVDILNNLVSGMSDRIRKVIELHGDYIGQ</sequence>
<comment type="caution">
    <text evidence="2">The sequence shown here is derived from an EMBL/GenBank/DDBJ whole genome shotgun (WGS) entry which is preliminary data.</text>
</comment>
<dbReference type="Pfam" id="PF13358">
    <property type="entry name" value="DDE_3"/>
    <property type="match status" value="1"/>
</dbReference>
<evidence type="ECO:0000313" key="3">
    <source>
        <dbReference type="Proteomes" id="UP001165289"/>
    </source>
</evidence>
<evidence type="ECO:0000313" key="2">
    <source>
        <dbReference type="EMBL" id="KAI6647419.1"/>
    </source>
</evidence>
<dbReference type="InterPro" id="IPR009057">
    <property type="entry name" value="Homeodomain-like_sf"/>
</dbReference>